<protein>
    <submittedName>
        <fullName evidence="2">Uncharacterized protein</fullName>
    </submittedName>
</protein>
<dbReference type="KEGG" id="psco:LY89DRAFT_205961"/>
<keyword evidence="1" id="KW-0732">Signal</keyword>
<reference evidence="2 3" key="1">
    <citation type="submission" date="2015-10" db="EMBL/GenBank/DDBJ databases">
        <title>Full genome of DAOMC 229536 Phialocephala scopiformis, a fungal endophyte of spruce producing the potent anti-insectan compound rugulosin.</title>
        <authorList>
            <consortium name="DOE Joint Genome Institute"/>
            <person name="Walker A.K."/>
            <person name="Frasz S.L."/>
            <person name="Seifert K.A."/>
            <person name="Miller J.D."/>
            <person name="Mondo S.J."/>
            <person name="Labutti K."/>
            <person name="Lipzen A."/>
            <person name="Dockter R."/>
            <person name="Kennedy M."/>
            <person name="Grigoriev I.V."/>
            <person name="Spatafora J.W."/>
        </authorList>
    </citation>
    <scope>NUCLEOTIDE SEQUENCE [LARGE SCALE GENOMIC DNA]</scope>
    <source>
        <strain evidence="2 3">CBS 120377</strain>
    </source>
</reference>
<evidence type="ECO:0000256" key="1">
    <source>
        <dbReference type="SAM" id="SignalP"/>
    </source>
</evidence>
<dbReference type="EMBL" id="KQ947424">
    <property type="protein sequence ID" value="KUJ12335.1"/>
    <property type="molecule type" value="Genomic_DNA"/>
</dbReference>
<sequence length="304" mass="32500">MRSLHILSCATAVSAFNLFGDLFQRQQPNCTVYTVVEYPCAVQTFLPSNTVVWVDACSTTLNITNAPTSLKTTITSTTTIGLPKTSTSTVVVSLKTTATIFHTLTLPGPAQPTTTSSTAPVITGTNSGCVPSSTSYPSAPNIPANTTYVISVTSPEIIAHLGNSPVYLTREGGVVDNTNLAVEVFFYDGVLFALDTAFGVGWYGMELSEATMPFALEQYSSSSQSIARTFTTVGSSPPTLAWNNCQFQNENVTWTLNESDGVVSAWFSDSDSNSFGLKPKCTNGYGCSCLVLHSAFDDWICSWQ</sequence>
<name>A0A194WWK8_MOLSC</name>
<dbReference type="GeneID" id="28815546"/>
<dbReference type="Proteomes" id="UP000070700">
    <property type="component" value="Unassembled WGS sequence"/>
</dbReference>
<evidence type="ECO:0000313" key="2">
    <source>
        <dbReference type="EMBL" id="KUJ12335.1"/>
    </source>
</evidence>
<keyword evidence="3" id="KW-1185">Reference proteome</keyword>
<feature type="signal peptide" evidence="1">
    <location>
        <begin position="1"/>
        <end position="15"/>
    </location>
</feature>
<feature type="chain" id="PRO_5012227123" evidence="1">
    <location>
        <begin position="16"/>
        <end position="304"/>
    </location>
</feature>
<dbReference type="AlphaFoldDB" id="A0A194WWK8"/>
<dbReference type="InParanoid" id="A0A194WWK8"/>
<proteinExistence type="predicted"/>
<gene>
    <name evidence="2" type="ORF">LY89DRAFT_205961</name>
</gene>
<dbReference type="OrthoDB" id="3562394at2759"/>
<dbReference type="RefSeq" id="XP_018066690.1">
    <property type="nucleotide sequence ID" value="XM_018205820.1"/>
</dbReference>
<evidence type="ECO:0000313" key="3">
    <source>
        <dbReference type="Proteomes" id="UP000070700"/>
    </source>
</evidence>
<organism evidence="2 3">
    <name type="scientific">Mollisia scopiformis</name>
    <name type="common">Conifer needle endophyte fungus</name>
    <name type="synonym">Phialocephala scopiformis</name>
    <dbReference type="NCBI Taxonomy" id="149040"/>
    <lineage>
        <taxon>Eukaryota</taxon>
        <taxon>Fungi</taxon>
        <taxon>Dikarya</taxon>
        <taxon>Ascomycota</taxon>
        <taxon>Pezizomycotina</taxon>
        <taxon>Leotiomycetes</taxon>
        <taxon>Helotiales</taxon>
        <taxon>Mollisiaceae</taxon>
        <taxon>Mollisia</taxon>
    </lineage>
</organism>
<accession>A0A194WWK8</accession>